<dbReference type="PROSITE" id="PS50857">
    <property type="entry name" value="COX2_CUA"/>
    <property type="match status" value="1"/>
</dbReference>
<feature type="chain" id="PRO_5045655954" evidence="4">
    <location>
        <begin position="26"/>
        <end position="115"/>
    </location>
</feature>
<dbReference type="Pfam" id="PF13473">
    <property type="entry name" value="Cupredoxin_1"/>
    <property type="match status" value="1"/>
</dbReference>
<keyword evidence="7" id="KW-1185">Reference proteome</keyword>
<organism evidence="6 7">
    <name type="scientific">Pelomonas candidula</name>
    <dbReference type="NCBI Taxonomy" id="3299025"/>
    <lineage>
        <taxon>Bacteria</taxon>
        <taxon>Pseudomonadati</taxon>
        <taxon>Pseudomonadota</taxon>
        <taxon>Betaproteobacteria</taxon>
        <taxon>Burkholderiales</taxon>
        <taxon>Sphaerotilaceae</taxon>
        <taxon>Roseateles</taxon>
    </lineage>
</organism>
<dbReference type="InterPro" id="IPR028096">
    <property type="entry name" value="EfeO_Cupredoxin"/>
</dbReference>
<feature type="domain" description="Cytochrome oxidase subunit II copper A binding" evidence="5">
    <location>
        <begin position="24"/>
        <end position="115"/>
    </location>
</feature>
<comment type="caution">
    <text evidence="6">The sequence shown here is derived from an EMBL/GenBank/DDBJ whole genome shotgun (WGS) entry which is preliminary data.</text>
</comment>
<keyword evidence="2" id="KW-0479">Metal-binding</keyword>
<dbReference type="InterPro" id="IPR051403">
    <property type="entry name" value="NosZ/Cyto_c_oxidase_sub2"/>
</dbReference>
<name>A0ABW7HC70_9BURK</name>
<keyword evidence="3" id="KW-0186">Copper</keyword>
<gene>
    <name evidence="6" type="ORF">ACG04R_12690</name>
</gene>
<protein>
    <submittedName>
        <fullName evidence="6">Cupredoxin domain-containing protein</fullName>
    </submittedName>
</protein>
<dbReference type="PANTHER" id="PTHR42838:SF2">
    <property type="entry name" value="NITROUS-OXIDE REDUCTASE"/>
    <property type="match status" value="1"/>
</dbReference>
<dbReference type="Gene3D" id="2.60.40.420">
    <property type="entry name" value="Cupredoxins - blue copper proteins"/>
    <property type="match status" value="1"/>
</dbReference>
<evidence type="ECO:0000313" key="6">
    <source>
        <dbReference type="EMBL" id="MFG6487532.1"/>
    </source>
</evidence>
<dbReference type="SUPFAM" id="SSF49503">
    <property type="entry name" value="Cupredoxins"/>
    <property type="match status" value="1"/>
</dbReference>
<dbReference type="PANTHER" id="PTHR42838">
    <property type="entry name" value="CYTOCHROME C OXIDASE SUBUNIT II"/>
    <property type="match status" value="1"/>
</dbReference>
<proteinExistence type="predicted"/>
<sequence length="115" mass="12538">MKRRHVLLLGAAATGAALTSTRAQAPREIEITAQRFRFTPNVIPLKAGEPVVLLIRSLDFAHGFFVPDLNLRTDLMPGRVVRLALTPKAPGEIAFLCDNFCGDGHEGMDGHFDVT</sequence>
<dbReference type="InterPro" id="IPR008972">
    <property type="entry name" value="Cupredoxin"/>
</dbReference>
<comment type="subcellular location">
    <subcellularLocation>
        <location evidence="1">Periplasm</location>
    </subcellularLocation>
</comment>
<reference evidence="6 7" key="1">
    <citation type="submission" date="2024-08" db="EMBL/GenBank/DDBJ databases">
        <authorList>
            <person name="Lu H."/>
        </authorList>
    </citation>
    <scope>NUCLEOTIDE SEQUENCE [LARGE SCALE GENOMIC DNA]</scope>
    <source>
        <strain evidence="6 7">BYS78W</strain>
    </source>
</reference>
<dbReference type="EMBL" id="JBIGIC010000005">
    <property type="protein sequence ID" value="MFG6487532.1"/>
    <property type="molecule type" value="Genomic_DNA"/>
</dbReference>
<evidence type="ECO:0000256" key="1">
    <source>
        <dbReference type="ARBA" id="ARBA00004418"/>
    </source>
</evidence>
<feature type="signal peptide" evidence="4">
    <location>
        <begin position="1"/>
        <end position="25"/>
    </location>
</feature>
<evidence type="ECO:0000259" key="5">
    <source>
        <dbReference type="PROSITE" id="PS50857"/>
    </source>
</evidence>
<evidence type="ECO:0000256" key="3">
    <source>
        <dbReference type="ARBA" id="ARBA00023008"/>
    </source>
</evidence>
<evidence type="ECO:0000313" key="7">
    <source>
        <dbReference type="Proteomes" id="UP001606134"/>
    </source>
</evidence>
<accession>A0ABW7HC70</accession>
<evidence type="ECO:0000256" key="4">
    <source>
        <dbReference type="SAM" id="SignalP"/>
    </source>
</evidence>
<keyword evidence="4" id="KW-0732">Signal</keyword>
<dbReference type="InterPro" id="IPR002429">
    <property type="entry name" value="CcO_II-like_C"/>
</dbReference>
<dbReference type="Proteomes" id="UP001606134">
    <property type="component" value="Unassembled WGS sequence"/>
</dbReference>
<evidence type="ECO:0000256" key="2">
    <source>
        <dbReference type="ARBA" id="ARBA00022723"/>
    </source>
</evidence>
<dbReference type="RefSeq" id="WP_394410577.1">
    <property type="nucleotide sequence ID" value="NZ_JBIGIC010000005.1"/>
</dbReference>